<dbReference type="EMBL" id="CP053418">
    <property type="protein sequence ID" value="QJW84608.1"/>
    <property type="molecule type" value="Genomic_DNA"/>
</dbReference>
<evidence type="ECO:0000313" key="2">
    <source>
        <dbReference type="Proteomes" id="UP000500826"/>
    </source>
</evidence>
<accession>A0ABX6P5G0</accession>
<sequence length="138" mass="13414">MNALETTTSSLAVTATGDVFVTETDGVTLETVSVSVTRVLNTGGNATADAVATVALGGDDIVVRTLAGALLTQATGNLTATGNVLLQAGGATSNLELGMGVISSGGHISLAAGQDLLLNANVAATAATRPSTCWPGAT</sequence>
<protein>
    <submittedName>
        <fullName evidence="1">Uncharacterized protein</fullName>
    </submittedName>
</protein>
<name>A0ABX6P5G0_9BURK</name>
<gene>
    <name evidence="1" type="ORF">HK414_15805</name>
</gene>
<dbReference type="Proteomes" id="UP000500826">
    <property type="component" value="Chromosome"/>
</dbReference>
<evidence type="ECO:0000313" key="1">
    <source>
        <dbReference type="EMBL" id="QJW84608.1"/>
    </source>
</evidence>
<reference evidence="1 2" key="1">
    <citation type="submission" date="2020-05" db="EMBL/GenBank/DDBJ databases">
        <title>Ramlibacter rhizophilus sp. nov., isolated from rhizosphere soil of national flower Mugunghwa from South Korea.</title>
        <authorList>
            <person name="Zheng-Fei Y."/>
            <person name="Huan T."/>
        </authorList>
    </citation>
    <scope>NUCLEOTIDE SEQUENCE [LARGE SCALE GENOMIC DNA]</scope>
    <source>
        <strain evidence="1 2">H242</strain>
    </source>
</reference>
<reference evidence="1 2" key="2">
    <citation type="submission" date="2020-05" db="EMBL/GenBank/DDBJ databases">
        <authorList>
            <person name="Khan S.A."/>
            <person name="Jeon C.O."/>
            <person name="Chun B.H."/>
        </authorList>
    </citation>
    <scope>NUCLEOTIDE SEQUENCE [LARGE SCALE GENOMIC DNA]</scope>
    <source>
        <strain evidence="1 2">H242</strain>
    </source>
</reference>
<organism evidence="1 2">
    <name type="scientific">Ramlibacter terrae</name>
    <dbReference type="NCBI Taxonomy" id="2732511"/>
    <lineage>
        <taxon>Bacteria</taxon>
        <taxon>Pseudomonadati</taxon>
        <taxon>Pseudomonadota</taxon>
        <taxon>Betaproteobacteria</taxon>
        <taxon>Burkholderiales</taxon>
        <taxon>Comamonadaceae</taxon>
        <taxon>Ramlibacter</taxon>
    </lineage>
</organism>
<keyword evidence="2" id="KW-1185">Reference proteome</keyword>
<proteinExistence type="predicted"/>